<comment type="subcellular location">
    <subcellularLocation>
        <location evidence="1">Membrane</location>
        <topology evidence="1">Multi-pass membrane protein</topology>
    </subcellularLocation>
</comment>
<feature type="transmembrane region" description="Helical" evidence="10">
    <location>
        <begin position="677"/>
        <end position="698"/>
    </location>
</feature>
<dbReference type="InterPro" id="IPR000008">
    <property type="entry name" value="C2_dom"/>
</dbReference>
<feature type="transmembrane region" description="Helical" evidence="10">
    <location>
        <begin position="1804"/>
        <end position="1821"/>
    </location>
</feature>
<dbReference type="Gene3D" id="2.60.40.150">
    <property type="entry name" value="C2 domain"/>
    <property type="match status" value="1"/>
</dbReference>
<evidence type="ECO:0000313" key="13">
    <source>
        <dbReference type="EMBL" id="GMH98539.1"/>
    </source>
</evidence>
<evidence type="ECO:0000256" key="2">
    <source>
        <dbReference type="ARBA" id="ARBA00022448"/>
    </source>
</evidence>
<feature type="transmembrane region" description="Helical" evidence="10">
    <location>
        <begin position="372"/>
        <end position="392"/>
    </location>
</feature>
<feature type="transmembrane region" description="Helical" evidence="10">
    <location>
        <begin position="1326"/>
        <end position="1346"/>
    </location>
</feature>
<evidence type="ECO:0000256" key="10">
    <source>
        <dbReference type="SAM" id="Phobius"/>
    </source>
</evidence>
<keyword evidence="3 10" id="KW-0812">Transmembrane</keyword>
<dbReference type="PRINTS" id="PR01333">
    <property type="entry name" value="2POREKCHANEL"/>
</dbReference>
<dbReference type="SMART" id="SM00100">
    <property type="entry name" value="cNMP"/>
    <property type="match status" value="3"/>
</dbReference>
<feature type="region of interest" description="Disordered" evidence="9">
    <location>
        <begin position="1"/>
        <end position="36"/>
    </location>
</feature>
<feature type="compositionally biased region" description="Basic and acidic residues" evidence="9">
    <location>
        <begin position="2400"/>
        <end position="2416"/>
    </location>
</feature>
<feature type="transmembrane region" description="Helical" evidence="10">
    <location>
        <begin position="136"/>
        <end position="154"/>
    </location>
</feature>
<reference evidence="14" key="1">
    <citation type="journal article" date="2023" name="Commun. Biol.">
        <title>Genome analysis of Parmales, the sister group of diatoms, reveals the evolutionary specialization of diatoms from phago-mixotrophs to photoautotrophs.</title>
        <authorList>
            <person name="Ban H."/>
            <person name="Sato S."/>
            <person name="Yoshikawa S."/>
            <person name="Yamada K."/>
            <person name="Nakamura Y."/>
            <person name="Ichinomiya M."/>
            <person name="Sato N."/>
            <person name="Blanc-Mathieu R."/>
            <person name="Endo H."/>
            <person name="Kuwata A."/>
            <person name="Ogata H."/>
        </authorList>
    </citation>
    <scope>NUCLEOTIDE SEQUENCE [LARGE SCALE GENOMIC DNA]</scope>
    <source>
        <strain evidence="14">NIES 3699</strain>
    </source>
</reference>
<feature type="transmembrane region" description="Helical" evidence="10">
    <location>
        <begin position="1208"/>
        <end position="1228"/>
    </location>
</feature>
<dbReference type="GO" id="GO:0042391">
    <property type="term" value="P:regulation of membrane potential"/>
    <property type="evidence" value="ECO:0007669"/>
    <property type="project" value="TreeGrafter"/>
</dbReference>
<dbReference type="Pfam" id="PF00027">
    <property type="entry name" value="cNMP_binding"/>
    <property type="match status" value="3"/>
</dbReference>
<evidence type="ECO:0000256" key="1">
    <source>
        <dbReference type="ARBA" id="ARBA00004141"/>
    </source>
</evidence>
<dbReference type="EMBL" id="BRXX01000220">
    <property type="protein sequence ID" value="GMH98539.1"/>
    <property type="molecule type" value="Genomic_DNA"/>
</dbReference>
<keyword evidence="2" id="KW-0813">Transport</keyword>
<feature type="domain" description="C2" evidence="11">
    <location>
        <begin position="2078"/>
        <end position="2201"/>
    </location>
</feature>
<dbReference type="CDD" id="cd00038">
    <property type="entry name" value="CAP_ED"/>
    <property type="match status" value="3"/>
</dbReference>
<feature type="transmembrane region" description="Helical" evidence="10">
    <location>
        <begin position="1414"/>
        <end position="1433"/>
    </location>
</feature>
<feature type="compositionally biased region" description="Basic and acidic residues" evidence="9">
    <location>
        <begin position="2376"/>
        <end position="2386"/>
    </location>
</feature>
<dbReference type="PANTHER" id="PTHR10217:SF435">
    <property type="entry name" value="POTASSIUM VOLTAGE-GATED CHANNEL PROTEIN EAG"/>
    <property type="match status" value="1"/>
</dbReference>
<evidence type="ECO:0000256" key="8">
    <source>
        <dbReference type="ARBA" id="ARBA00023303"/>
    </source>
</evidence>
<evidence type="ECO:0000256" key="7">
    <source>
        <dbReference type="ARBA" id="ARBA00023286"/>
    </source>
</evidence>
<dbReference type="PROSITE" id="PS50042">
    <property type="entry name" value="CNMP_BINDING_3"/>
    <property type="match status" value="3"/>
</dbReference>
<dbReference type="CDD" id="cd00030">
    <property type="entry name" value="C2"/>
    <property type="match status" value="1"/>
</dbReference>
<keyword evidence="5" id="KW-0406">Ion transport</keyword>
<dbReference type="InterPro" id="IPR035892">
    <property type="entry name" value="C2_domain_sf"/>
</dbReference>
<dbReference type="InterPro" id="IPR050818">
    <property type="entry name" value="KCNH_animal-type"/>
</dbReference>
<feature type="transmembrane region" description="Helical" evidence="10">
    <location>
        <begin position="249"/>
        <end position="268"/>
    </location>
</feature>
<feature type="transmembrane region" description="Helical" evidence="10">
    <location>
        <begin position="174"/>
        <end position="196"/>
    </location>
</feature>
<keyword evidence="7" id="KW-1071">Ligand-gated ion channel</keyword>
<feature type="compositionally biased region" description="Polar residues" evidence="9">
    <location>
        <begin position="12"/>
        <end position="24"/>
    </location>
</feature>
<keyword evidence="14" id="KW-1185">Reference proteome</keyword>
<dbReference type="InterPro" id="IPR000595">
    <property type="entry name" value="cNMP-bd_dom"/>
</dbReference>
<feature type="transmembrane region" description="Helical" evidence="10">
    <location>
        <begin position="1915"/>
        <end position="1940"/>
    </location>
</feature>
<dbReference type="Proteomes" id="UP001165160">
    <property type="component" value="Unassembled WGS sequence"/>
</dbReference>
<dbReference type="Pfam" id="PF00520">
    <property type="entry name" value="Ion_trans"/>
    <property type="match status" value="4"/>
</dbReference>
<protein>
    <submittedName>
        <fullName evidence="13">Uncharacterized protein</fullName>
    </submittedName>
</protein>
<evidence type="ECO:0000256" key="9">
    <source>
        <dbReference type="SAM" id="MobiDB-lite"/>
    </source>
</evidence>
<dbReference type="Gene3D" id="1.10.287.70">
    <property type="match status" value="4"/>
</dbReference>
<dbReference type="InterPro" id="IPR018490">
    <property type="entry name" value="cNMP-bd_dom_sf"/>
</dbReference>
<dbReference type="InterPro" id="IPR003280">
    <property type="entry name" value="2pore_dom_K_chnl"/>
</dbReference>
<feature type="compositionally biased region" description="Basic residues" evidence="9">
    <location>
        <begin position="2387"/>
        <end position="2399"/>
    </location>
</feature>
<evidence type="ECO:0000256" key="5">
    <source>
        <dbReference type="ARBA" id="ARBA00023065"/>
    </source>
</evidence>
<keyword evidence="4 10" id="KW-1133">Transmembrane helix</keyword>
<evidence type="ECO:0000259" key="12">
    <source>
        <dbReference type="PROSITE" id="PS50042"/>
    </source>
</evidence>
<dbReference type="SUPFAM" id="SSF49562">
    <property type="entry name" value="C2 domain (Calcium/lipid-binding domain, CaLB)"/>
    <property type="match status" value="1"/>
</dbReference>
<proteinExistence type="predicted"/>
<dbReference type="GO" id="GO:0005249">
    <property type="term" value="F:voltage-gated potassium channel activity"/>
    <property type="evidence" value="ECO:0007669"/>
    <property type="project" value="TreeGrafter"/>
</dbReference>
<evidence type="ECO:0000256" key="6">
    <source>
        <dbReference type="ARBA" id="ARBA00023136"/>
    </source>
</evidence>
<evidence type="ECO:0000256" key="3">
    <source>
        <dbReference type="ARBA" id="ARBA00022692"/>
    </source>
</evidence>
<feature type="transmembrane region" description="Helical" evidence="10">
    <location>
        <begin position="710"/>
        <end position="729"/>
    </location>
</feature>
<feature type="transmembrane region" description="Helical" evidence="10">
    <location>
        <begin position="398"/>
        <end position="423"/>
    </location>
</feature>
<dbReference type="InterPro" id="IPR014710">
    <property type="entry name" value="RmlC-like_jellyroll"/>
</dbReference>
<dbReference type="SUPFAM" id="SSF81324">
    <property type="entry name" value="Voltage-gated potassium channels"/>
    <property type="match status" value="4"/>
</dbReference>
<feature type="transmembrane region" description="Helical" evidence="10">
    <location>
        <begin position="288"/>
        <end position="309"/>
    </location>
</feature>
<feature type="region of interest" description="Disordered" evidence="9">
    <location>
        <begin position="2359"/>
        <end position="2418"/>
    </location>
</feature>
<feature type="domain" description="Cyclic nucleotide-binding" evidence="12">
    <location>
        <begin position="500"/>
        <end position="600"/>
    </location>
</feature>
<dbReference type="FunFam" id="1.10.287.630:FF:000001">
    <property type="entry name" value="Cyclic nucleotide-gated channel alpha 3"/>
    <property type="match status" value="1"/>
</dbReference>
<feature type="transmembrane region" description="Helical" evidence="10">
    <location>
        <begin position="1248"/>
        <end position="1267"/>
    </location>
</feature>
<sequence length="2442" mass="278566">MADAKIAPMEQTPLQNDTQTASSPRESKRESSARAAPLTVSQTILVDPELNIPILPTRSRKMSNVEMKHILALKVHRAENSPKGGGASAIASRVLQGLNASKQLTKGIKATSDIVEYDDKDTVPEYMYPFSTFRNAWDVFIFLVVSYNCFYTPLQIMILFQKIDDMECYSSSSFWIDLLIDLLFWADTSLNFFFAFMDPETKMIVTNRKAIQGNFIRSSSFTINVIASSQPFFTFLTCEMSKDTMSRSLLIFLQLPRMMRIFLFMPQFNTLKSYMKERKKIKVNESMFRMGVILFFILLGITSLGCLYYSMGYVGDDERVACKEQSWVIGDGLLFPTQEYCDVVLSTENATTCDGSEEICGTMTSQGRFLRAIYFMMQTLFTIGYGDAVIPVTDQEKLFASIFMILGTFVYGLVIANMTSMLANIDVLRMRFRQEMDSMNAYMDMRHVPDGLKQRVKIYFDYLYMKQYGLLEETILASLPSKVRGDIAALNMKLFKVVPFFGGRSDDFSREISEQLLLRTYAPGSTLIFQHEKQRELIIIRHGHIEIVTHGMEQSIFSLRQGDFIGDYQLIFGVEHKFGARADVFVEVVVLTVTGLQKVLKNPNFNALARLAKHGHYRGCKTDEGVTKTEELYKEKIAKYSKLHENMNKTSTKMQAMMASIVDEHVGIMMPDDKFHLYWDLILIFSTLYLAIMIPIRIDSEYLEDENKFAPSLVLDYLIDVIFLADIYMNARFFAYTDITHGRESVITDRTLIQANYTSSWRFKLDALASFPVDLLGFAVGSWRHLRLLHVIRFFQVQEFLAEWCQHLEDVRDYVVSAGVRASLQMTIWTAVLATWTCVAWDLIYFKSNQDWMEGGILENESSFWPSFYWTFTTFTTVGYGDISPTTIPQTVFALIIGALGAAFCAAIIANVTSFVHSVDVSEDNVEHKRKVVQAYLIDQGISKDLQTKLDTYFKYVEQERHGIEEQNFLNATLPGNLRDDMMLHITSDMVLSCEFFSDCDSGFIRGVMLSLEQQFFAADQFILDKHTPANGMYFVKSGVVEIQTLEGIFNNRLTINSSFAEDALINHWEANPFLAISTGDTEVWFFSRATFNDLVFEWPGIKKKLQVLATKAQISKRRNSLTATAAELKPIMAAVNASRARVLRPGSLLLQLWKTLVLTALTYNLLMVPFRISFNYDHGKYYDSTASDVSVDVDFDEIKVQHVVPDYVGDVILIFDVLIQMFFLGFYKNNVLVYKRRHIFKHYRRHAKWGIHLLTAIPFEILLLTVDAASWRMSVYQVFSIFRLTKVFRAREIFEIVDYLERMALKRGSTNFLGMSKNTRRVAKLMVFTFFCAHYFGCIFFIIALRKHLVDRTGSWADNACLLVNVNAPDAECENTSCDTFTQYVNSIYWATATLTTVGYGDISASIHNMGEIYFNILALIFGTLIYTFIIANLEDIVAQLDVTQTLFKKQLDNVKMYINMQNLDENIGGTILTYFDYLWIHQGGQNGNAVLDYMPKLLAEEVREEIVGHLVKDLFFVKDAHRDFVALFTNELLMTKYLPGDVLFYSGEIASALFFLYRGAVKLVSQTTGVEYTTVTNSVIGEGEFFMKSLQPCTAIADDHAETFILTWDRFWRLVNEERALGEFKERLTTDGGLEYLEKNSISSLIERVKKNLAKSKKMQKMTENITEEEVFKYWVCEVDSNFRRFWDLFGLIFCVYYSAHLPFKMAFVGKIGASDLVVDVLAELFFVVDVYFRLQHFAVRYEGTSVRDRTVFRGLYVQQGGFFLDLVSVLPIFFIKFAAGGEDGGWVWMFSFNHFLRFRNFGMYLKNLIDSIEYFFAYRASTGAIRIGETFVVIATITHWTACIFFFLGRMYVEVNRESWLSLAQLASAEDLQLDDDTLRIKQYVTAIYWALYTISTTGYGNISLTQNGEKIFAMMVMITGAIICDAGITAVLTALIENKDHQAGTNSRRLDCAKKYMTHSMEGDEDEQNSVVEFFTYEDTELNNIDASAVLSKLSAPLRQSIISAHCEDILIASEAIGGFSRGVICSLMRLITTEVAIPGEVIIERGVKDHAFYILHSGRAKSVDDVGGKGTVQPGGIISNVEAKKREEALGLPAYSLRAVVYNAKNLPKTDLFGACDPYVEISYGKFGKVRTTVKKVTRHPVWHEIFYVKMTADVEEIRVKLYDWNRVEADELVGGFVVPIMDVKEEEDREYDLIGPDGKAGIGSVVMSLHHGRLAREQRVKTCDLTVTAETFCHLYKLENKHIEEYTEYLANLEKPPLERLPNLEVMENAIEEFKREQSERKTMSAMLAKSMRDMKLPLEEEGDLRVVESGGEKDDVLLDEDGLEIIRMKTEEFSESTKSLLDSLSTEADYDVAGPDSNLEGQGLFRKKNRDEGARDTMFKPRRTSIRKKGARKSRDFRLSEGKKEEKSASRMSFAFGFMRGGKGATNRESKYEAD</sequence>
<accession>A0A9W7EZV4</accession>
<gene>
    <name evidence="13" type="ORF">TrVE_jg5852</name>
</gene>
<evidence type="ECO:0000313" key="14">
    <source>
        <dbReference type="Proteomes" id="UP001165160"/>
    </source>
</evidence>
<dbReference type="Gene3D" id="2.60.120.10">
    <property type="entry name" value="Jelly Rolls"/>
    <property type="match status" value="4"/>
</dbReference>
<feature type="domain" description="Cyclic nucleotide-binding" evidence="12">
    <location>
        <begin position="1518"/>
        <end position="1617"/>
    </location>
</feature>
<feature type="transmembrane region" description="Helical" evidence="10">
    <location>
        <begin position="1890"/>
        <end position="1908"/>
    </location>
</feature>
<feature type="transmembrane region" description="Helical" evidence="10">
    <location>
        <begin position="1833"/>
        <end position="1856"/>
    </location>
</feature>
<dbReference type="PROSITE" id="PS50004">
    <property type="entry name" value="C2"/>
    <property type="match status" value="1"/>
</dbReference>
<feature type="domain" description="Cyclic nucleotide-binding" evidence="12">
    <location>
        <begin position="996"/>
        <end position="1096"/>
    </location>
</feature>
<feature type="transmembrane region" description="Helical" evidence="10">
    <location>
        <begin position="1149"/>
        <end position="1167"/>
    </location>
</feature>
<name>A0A9W7EZV4_9STRA</name>
<dbReference type="InterPro" id="IPR005821">
    <property type="entry name" value="Ion_trans_dom"/>
</dbReference>
<dbReference type="PANTHER" id="PTHR10217">
    <property type="entry name" value="VOLTAGE AND LIGAND GATED POTASSIUM CHANNEL"/>
    <property type="match status" value="1"/>
</dbReference>
<keyword evidence="6 10" id="KW-0472">Membrane</keyword>
<feature type="transmembrane region" description="Helical" evidence="10">
    <location>
        <begin position="1765"/>
        <end position="1784"/>
    </location>
</feature>
<evidence type="ECO:0000256" key="4">
    <source>
        <dbReference type="ARBA" id="ARBA00022989"/>
    </source>
</evidence>
<keyword evidence="8" id="KW-0407">Ion channel</keyword>
<dbReference type="SUPFAM" id="SSF51206">
    <property type="entry name" value="cAMP-binding domain-like"/>
    <property type="match status" value="4"/>
</dbReference>
<feature type="transmembrane region" description="Helical" evidence="10">
    <location>
        <begin position="826"/>
        <end position="846"/>
    </location>
</feature>
<dbReference type="Gene3D" id="1.10.287.630">
    <property type="entry name" value="Helix hairpin bin"/>
    <property type="match status" value="3"/>
</dbReference>
<dbReference type="GO" id="GO:0005886">
    <property type="term" value="C:plasma membrane"/>
    <property type="evidence" value="ECO:0007669"/>
    <property type="project" value="TreeGrafter"/>
</dbReference>
<comment type="caution">
    <text evidence="13">The sequence shown here is derived from an EMBL/GenBank/DDBJ whole genome shotgun (WGS) entry which is preliminary data.</text>
</comment>
<dbReference type="SMART" id="SM00239">
    <property type="entry name" value="C2"/>
    <property type="match status" value="1"/>
</dbReference>
<dbReference type="Pfam" id="PF00168">
    <property type="entry name" value="C2"/>
    <property type="match status" value="1"/>
</dbReference>
<feature type="transmembrane region" description="Helical" evidence="10">
    <location>
        <begin position="892"/>
        <end position="912"/>
    </location>
</feature>
<evidence type="ECO:0000259" key="11">
    <source>
        <dbReference type="PROSITE" id="PS50004"/>
    </source>
</evidence>
<organism evidence="13 14">
    <name type="scientific">Triparma verrucosa</name>
    <dbReference type="NCBI Taxonomy" id="1606542"/>
    <lineage>
        <taxon>Eukaryota</taxon>
        <taxon>Sar</taxon>
        <taxon>Stramenopiles</taxon>
        <taxon>Ochrophyta</taxon>
        <taxon>Bolidophyceae</taxon>
        <taxon>Parmales</taxon>
        <taxon>Triparmaceae</taxon>
        <taxon>Triparma</taxon>
    </lineage>
</organism>